<organism evidence="5 6">
    <name type="scientific">Longimycelium tulufanense</name>
    <dbReference type="NCBI Taxonomy" id="907463"/>
    <lineage>
        <taxon>Bacteria</taxon>
        <taxon>Bacillati</taxon>
        <taxon>Actinomycetota</taxon>
        <taxon>Actinomycetes</taxon>
        <taxon>Pseudonocardiales</taxon>
        <taxon>Pseudonocardiaceae</taxon>
        <taxon>Longimycelium</taxon>
    </lineage>
</organism>
<evidence type="ECO:0000256" key="3">
    <source>
        <dbReference type="ARBA" id="ARBA00023002"/>
    </source>
</evidence>
<comment type="caution">
    <text evidence="5">The sequence shown here is derived from an EMBL/GenBank/DDBJ whole genome shotgun (WGS) entry which is preliminary data.</text>
</comment>
<keyword evidence="2" id="KW-0288">FMN</keyword>
<keyword evidence="6" id="KW-1185">Reference proteome</keyword>
<dbReference type="Pfam" id="PF03358">
    <property type="entry name" value="FMN_red"/>
    <property type="match status" value="1"/>
</dbReference>
<proteinExistence type="predicted"/>
<dbReference type="InterPro" id="IPR029039">
    <property type="entry name" value="Flavoprotein-like_sf"/>
</dbReference>
<evidence type="ECO:0000256" key="1">
    <source>
        <dbReference type="ARBA" id="ARBA00022630"/>
    </source>
</evidence>
<reference evidence="5" key="1">
    <citation type="journal article" date="2014" name="Int. J. Syst. Evol. Microbiol.">
        <title>Complete genome sequence of Corynebacterium casei LMG S-19264T (=DSM 44701T), isolated from a smear-ripened cheese.</title>
        <authorList>
            <consortium name="US DOE Joint Genome Institute (JGI-PGF)"/>
            <person name="Walter F."/>
            <person name="Albersmeier A."/>
            <person name="Kalinowski J."/>
            <person name="Ruckert C."/>
        </authorList>
    </citation>
    <scope>NUCLEOTIDE SEQUENCE</scope>
    <source>
        <strain evidence="5">CGMCC 4.5737</strain>
    </source>
</reference>
<dbReference type="SUPFAM" id="SSF52218">
    <property type="entry name" value="Flavoproteins"/>
    <property type="match status" value="1"/>
</dbReference>
<dbReference type="EMBL" id="BMMK01000006">
    <property type="protein sequence ID" value="GGM47114.1"/>
    <property type="molecule type" value="Genomic_DNA"/>
</dbReference>
<protein>
    <recommendedName>
        <fullName evidence="4">NADPH-dependent FMN reductase-like domain-containing protein</fullName>
    </recommendedName>
</protein>
<dbReference type="AlphaFoldDB" id="A0A8J3CCS6"/>
<evidence type="ECO:0000259" key="4">
    <source>
        <dbReference type="Pfam" id="PF03358"/>
    </source>
</evidence>
<dbReference type="GO" id="GO:0016491">
    <property type="term" value="F:oxidoreductase activity"/>
    <property type="evidence" value="ECO:0007669"/>
    <property type="project" value="UniProtKB-KW"/>
</dbReference>
<evidence type="ECO:0000313" key="6">
    <source>
        <dbReference type="Proteomes" id="UP000637578"/>
    </source>
</evidence>
<keyword evidence="1" id="KW-0285">Flavoprotein</keyword>
<reference evidence="5" key="2">
    <citation type="submission" date="2020-09" db="EMBL/GenBank/DDBJ databases">
        <authorList>
            <person name="Sun Q."/>
            <person name="Zhou Y."/>
        </authorList>
    </citation>
    <scope>NUCLEOTIDE SEQUENCE</scope>
    <source>
        <strain evidence="5">CGMCC 4.5737</strain>
    </source>
</reference>
<dbReference type="Gene3D" id="3.40.50.360">
    <property type="match status" value="1"/>
</dbReference>
<sequence>MSTANGGNGVLAERAQWPLAVAALAGHPNPRSRTLRAATVVQERLVATLVAAGRPAVAGQVVDAADIAHRVFDPGQAECIADVLESLALSDVLVVASPTRKASYSGLLKALLDHAPRGLLSSTIAVPLMVGATPAHALAVEVHLRPLLAELGATVPGRGLPLLESDVDSGAFRAVIERWLSGAAADLVGLVDARRWLGFRDEVPVRAIAAARASWGV</sequence>
<name>A0A8J3CCS6_9PSEU</name>
<dbReference type="Proteomes" id="UP000637578">
    <property type="component" value="Unassembled WGS sequence"/>
</dbReference>
<gene>
    <name evidence="5" type="ORF">GCM10012275_17730</name>
</gene>
<dbReference type="PANTHER" id="PTHR43408">
    <property type="entry name" value="FMN REDUCTASE (NADPH)"/>
    <property type="match status" value="1"/>
</dbReference>
<keyword evidence="3" id="KW-0560">Oxidoreductase</keyword>
<dbReference type="InterPro" id="IPR051814">
    <property type="entry name" value="NAD(P)H-dep_FMN_reductase"/>
</dbReference>
<feature type="domain" description="NADPH-dependent FMN reductase-like" evidence="4">
    <location>
        <begin position="21"/>
        <end position="161"/>
    </location>
</feature>
<accession>A0A8J3CCS6</accession>
<evidence type="ECO:0000313" key="5">
    <source>
        <dbReference type="EMBL" id="GGM47114.1"/>
    </source>
</evidence>
<dbReference type="InterPro" id="IPR005025">
    <property type="entry name" value="FMN_Rdtase-like_dom"/>
</dbReference>
<evidence type="ECO:0000256" key="2">
    <source>
        <dbReference type="ARBA" id="ARBA00022643"/>
    </source>
</evidence>
<dbReference type="PANTHER" id="PTHR43408:SF2">
    <property type="entry name" value="FMN REDUCTASE (NADPH)"/>
    <property type="match status" value="1"/>
</dbReference>
<dbReference type="RefSeq" id="WP_189055789.1">
    <property type="nucleotide sequence ID" value="NZ_BMMK01000006.1"/>
</dbReference>